<dbReference type="InterPro" id="IPR011335">
    <property type="entry name" value="Restrct_endonuc-II-like"/>
</dbReference>
<dbReference type="Pfam" id="PF02021">
    <property type="entry name" value="UPF0102"/>
    <property type="match status" value="1"/>
</dbReference>
<protein>
    <recommendedName>
        <fullName evidence="2">UPF0102 protein GQN54_01855</fullName>
    </recommendedName>
</protein>
<dbReference type="Proteomes" id="UP000470771">
    <property type="component" value="Unassembled WGS sequence"/>
</dbReference>
<dbReference type="PANTHER" id="PTHR34039:SF1">
    <property type="entry name" value="UPF0102 PROTEIN YRAN"/>
    <property type="match status" value="1"/>
</dbReference>
<dbReference type="InterPro" id="IPR011856">
    <property type="entry name" value="tRNA_endonuc-like_dom_sf"/>
</dbReference>
<dbReference type="PANTHER" id="PTHR34039">
    <property type="entry name" value="UPF0102 PROTEIN YRAN"/>
    <property type="match status" value="1"/>
</dbReference>
<dbReference type="AlphaFoldDB" id="A0A6N9NG38"/>
<evidence type="ECO:0000313" key="3">
    <source>
        <dbReference type="EMBL" id="NBG64843.1"/>
    </source>
</evidence>
<evidence type="ECO:0000313" key="4">
    <source>
        <dbReference type="Proteomes" id="UP000470771"/>
    </source>
</evidence>
<evidence type="ECO:0000256" key="1">
    <source>
        <dbReference type="ARBA" id="ARBA00006738"/>
    </source>
</evidence>
<proteinExistence type="inferred from homology"/>
<name>A0A6N9NG38_9FLAO</name>
<dbReference type="Gene3D" id="3.40.1350.10">
    <property type="match status" value="1"/>
</dbReference>
<evidence type="ECO:0000256" key="2">
    <source>
        <dbReference type="HAMAP-Rule" id="MF_00048"/>
    </source>
</evidence>
<reference evidence="3 4" key="1">
    <citation type="submission" date="2019-12" db="EMBL/GenBank/DDBJ databases">
        <authorList>
            <person name="Zhao J."/>
        </authorList>
    </citation>
    <scope>NUCLEOTIDE SEQUENCE [LARGE SCALE GENOMIC DNA]</scope>
    <source>
        <strain evidence="3 4">S-15</strain>
    </source>
</reference>
<dbReference type="CDD" id="cd20736">
    <property type="entry name" value="PoNe_Nuclease"/>
    <property type="match status" value="1"/>
</dbReference>
<dbReference type="GO" id="GO:0003676">
    <property type="term" value="F:nucleic acid binding"/>
    <property type="evidence" value="ECO:0007669"/>
    <property type="project" value="InterPro"/>
</dbReference>
<accession>A0A6N9NG38</accession>
<comment type="similarity">
    <text evidence="1 2">Belongs to the UPF0102 family.</text>
</comment>
<dbReference type="SUPFAM" id="SSF52980">
    <property type="entry name" value="Restriction endonuclease-like"/>
    <property type="match status" value="1"/>
</dbReference>
<sequence length="120" mass="13787">MAEHNDIGEQGEQIAQQLLIDKGYSIEAINWSFQKAELDIICKTKTEIVFVEVKTRTSRYFENPKDAVTPKKQKNIIRAANAFIEQSNCNLGARFDIISVLLEEDKIEIEHIEDAFYPLL</sequence>
<dbReference type="RefSeq" id="WP_160631382.1">
    <property type="nucleotide sequence ID" value="NZ_WWNE01000003.1"/>
</dbReference>
<dbReference type="NCBIfam" id="NF009150">
    <property type="entry name" value="PRK12497.1-3"/>
    <property type="match status" value="1"/>
</dbReference>
<organism evidence="3 4">
    <name type="scientific">Acidiluteibacter ferrifornacis</name>
    <dbReference type="NCBI Taxonomy" id="2692424"/>
    <lineage>
        <taxon>Bacteria</taxon>
        <taxon>Pseudomonadati</taxon>
        <taxon>Bacteroidota</taxon>
        <taxon>Flavobacteriia</taxon>
        <taxon>Flavobacteriales</taxon>
        <taxon>Cryomorphaceae</taxon>
        <taxon>Acidiluteibacter</taxon>
    </lineage>
</organism>
<keyword evidence="4" id="KW-1185">Reference proteome</keyword>
<dbReference type="EMBL" id="WWNE01000003">
    <property type="protein sequence ID" value="NBG64843.1"/>
    <property type="molecule type" value="Genomic_DNA"/>
</dbReference>
<dbReference type="HAMAP" id="MF_00048">
    <property type="entry name" value="UPF0102"/>
    <property type="match status" value="1"/>
</dbReference>
<comment type="caution">
    <text evidence="3">The sequence shown here is derived from an EMBL/GenBank/DDBJ whole genome shotgun (WGS) entry which is preliminary data.</text>
</comment>
<dbReference type="InterPro" id="IPR003509">
    <property type="entry name" value="UPF0102_YraN-like"/>
</dbReference>
<gene>
    <name evidence="3" type="ORF">GQN54_01855</name>
</gene>